<keyword evidence="3" id="KW-0132">Cell division</keyword>
<dbReference type="PANTHER" id="PTHR10828">
    <property type="entry name" value="M-PHASE INDUCER PHOSPHATASE DUAL SPECIFICITY PHOSPHATASE CDC25"/>
    <property type="match status" value="1"/>
</dbReference>
<evidence type="ECO:0000313" key="10">
    <source>
        <dbReference type="Proteomes" id="UP000694941"/>
    </source>
</evidence>
<dbReference type="InterPro" id="IPR001763">
    <property type="entry name" value="Rhodanese-like_dom"/>
</dbReference>
<keyword evidence="4" id="KW-0378">Hydrolase</keyword>
<evidence type="ECO:0000256" key="2">
    <source>
        <dbReference type="ARBA" id="ARBA00013064"/>
    </source>
</evidence>
<protein>
    <recommendedName>
        <fullName evidence="2">protein-tyrosine-phosphatase</fullName>
        <ecNumber evidence="2">3.1.3.48</ecNumber>
    </recommendedName>
</protein>
<dbReference type="PROSITE" id="PS50206">
    <property type="entry name" value="RHODANESE_3"/>
    <property type="match status" value="1"/>
</dbReference>
<dbReference type="Proteomes" id="UP000694941">
    <property type="component" value="Unplaced"/>
</dbReference>
<accession>A0ABM1TPK8</accession>
<evidence type="ECO:0000256" key="8">
    <source>
        <dbReference type="SAM" id="MobiDB-lite"/>
    </source>
</evidence>
<dbReference type="GeneID" id="106473701"/>
<evidence type="ECO:0000313" key="11">
    <source>
        <dbReference type="RefSeq" id="XP_022257814.1"/>
    </source>
</evidence>
<evidence type="ECO:0000256" key="7">
    <source>
        <dbReference type="ARBA" id="ARBA00051722"/>
    </source>
</evidence>
<feature type="domain" description="Rhodanese" evidence="9">
    <location>
        <begin position="280"/>
        <end position="367"/>
    </location>
</feature>
<evidence type="ECO:0000256" key="3">
    <source>
        <dbReference type="ARBA" id="ARBA00022618"/>
    </source>
</evidence>
<dbReference type="SUPFAM" id="SSF52821">
    <property type="entry name" value="Rhodanese/Cell cycle control phosphatase"/>
    <property type="match status" value="1"/>
</dbReference>
<evidence type="ECO:0000256" key="4">
    <source>
        <dbReference type="ARBA" id="ARBA00022801"/>
    </source>
</evidence>
<evidence type="ECO:0000256" key="5">
    <source>
        <dbReference type="ARBA" id="ARBA00022912"/>
    </source>
</evidence>
<comment type="catalytic activity">
    <reaction evidence="7">
        <text>O-phospho-L-tyrosyl-[protein] + H2O = L-tyrosyl-[protein] + phosphate</text>
        <dbReference type="Rhea" id="RHEA:10684"/>
        <dbReference type="Rhea" id="RHEA-COMP:10136"/>
        <dbReference type="Rhea" id="RHEA-COMP:20101"/>
        <dbReference type="ChEBI" id="CHEBI:15377"/>
        <dbReference type="ChEBI" id="CHEBI:43474"/>
        <dbReference type="ChEBI" id="CHEBI:46858"/>
        <dbReference type="ChEBI" id="CHEBI:61978"/>
        <dbReference type="EC" id="3.1.3.48"/>
    </reaction>
</comment>
<dbReference type="RefSeq" id="XP_022257814.1">
    <property type="nucleotide sequence ID" value="XM_022402106.1"/>
</dbReference>
<name>A0ABM1TPK8_LIMPO</name>
<sequence>MSAWKEEQRRQIAGDYKSSFNINDNETTPKCLIRSTLDVYKSGDKQYLNTQGCFSSKCKIYCLCRDSQVSSFMLLNSSVKDLLVTLHNCRGNYLASFGDNSTGILSSDDQQADNHYIYSPSSSKMSYSTRHELSSSNSSTLTSRFNDSEPYSEALSVSPPLCRLLKDVRIDSPEQQRALRRNKSLPNHLEFVNKENIPNIFEGDNTENTSSQDGGLPNFLEKRLNSDSLSSGFDEFNQDTDQSIIRVSSSNMLCPPNFSTFEEKHCYNGLYDVFDSTENGAKNIYTKPGIVQEFFSNIKKPSKKNCRHIIVFHCEFSSERGPALYKFLREMDRQANKECYPQLYHPEMYILNGGYKAFYEKHWEFCEPQQYKPMKHKDHKHDLCHFRAKSKSLNEDSKTKVSVPSSLIF</sequence>
<dbReference type="Gene3D" id="3.40.250.10">
    <property type="entry name" value="Rhodanese-like domain"/>
    <property type="match status" value="1"/>
</dbReference>
<dbReference type="PRINTS" id="PR00716">
    <property type="entry name" value="MPIPHPHTASE"/>
</dbReference>
<feature type="compositionally biased region" description="Low complexity" evidence="8">
    <location>
        <begin position="118"/>
        <end position="143"/>
    </location>
</feature>
<gene>
    <name evidence="11" type="primary">LOC106473701</name>
</gene>
<keyword evidence="5" id="KW-0904">Protein phosphatase</keyword>
<evidence type="ECO:0000256" key="6">
    <source>
        <dbReference type="ARBA" id="ARBA00023306"/>
    </source>
</evidence>
<dbReference type="InterPro" id="IPR000751">
    <property type="entry name" value="MPI_Phosphatase"/>
</dbReference>
<feature type="region of interest" description="Disordered" evidence="8">
    <location>
        <begin position="118"/>
        <end position="151"/>
    </location>
</feature>
<organism evidence="10 11">
    <name type="scientific">Limulus polyphemus</name>
    <name type="common">Atlantic horseshoe crab</name>
    <dbReference type="NCBI Taxonomy" id="6850"/>
    <lineage>
        <taxon>Eukaryota</taxon>
        <taxon>Metazoa</taxon>
        <taxon>Ecdysozoa</taxon>
        <taxon>Arthropoda</taxon>
        <taxon>Chelicerata</taxon>
        <taxon>Merostomata</taxon>
        <taxon>Xiphosura</taxon>
        <taxon>Limulidae</taxon>
        <taxon>Limulus</taxon>
    </lineage>
</organism>
<reference evidence="11" key="1">
    <citation type="submission" date="2025-08" db="UniProtKB">
        <authorList>
            <consortium name="RefSeq"/>
        </authorList>
    </citation>
    <scope>IDENTIFICATION</scope>
    <source>
        <tissue evidence="11">Muscle</tissue>
    </source>
</reference>
<proteinExistence type="inferred from homology"/>
<keyword evidence="10" id="KW-1185">Reference proteome</keyword>
<dbReference type="EC" id="3.1.3.48" evidence="2"/>
<dbReference type="PANTHER" id="PTHR10828:SF17">
    <property type="entry name" value="PROTEIN-TYROSINE-PHOSPHATASE"/>
    <property type="match status" value="1"/>
</dbReference>
<evidence type="ECO:0000256" key="1">
    <source>
        <dbReference type="ARBA" id="ARBA00011065"/>
    </source>
</evidence>
<evidence type="ECO:0000259" key="9">
    <source>
        <dbReference type="PROSITE" id="PS50206"/>
    </source>
</evidence>
<comment type="similarity">
    <text evidence="1">Belongs to the MPI phosphatase family.</text>
</comment>
<keyword evidence="6" id="KW-0131">Cell cycle</keyword>
<dbReference type="InterPro" id="IPR036873">
    <property type="entry name" value="Rhodanese-like_dom_sf"/>
</dbReference>